<dbReference type="PRINTS" id="PR00038">
    <property type="entry name" value="HTHLUXR"/>
</dbReference>
<dbReference type="Proteomes" id="UP000317122">
    <property type="component" value="Unassembled WGS sequence"/>
</dbReference>
<dbReference type="GO" id="GO:0000160">
    <property type="term" value="P:phosphorelay signal transduction system"/>
    <property type="evidence" value="ECO:0007669"/>
    <property type="project" value="InterPro"/>
</dbReference>
<dbReference type="PANTHER" id="PTHR44688:SF16">
    <property type="entry name" value="DNA-BINDING TRANSCRIPTIONAL ACTIVATOR DEVR_DOSR"/>
    <property type="match status" value="1"/>
</dbReference>
<dbReference type="InterPro" id="IPR011006">
    <property type="entry name" value="CheY-like_superfamily"/>
</dbReference>
<dbReference type="Gene3D" id="3.40.50.2300">
    <property type="match status" value="1"/>
</dbReference>
<dbReference type="SUPFAM" id="SSF52172">
    <property type="entry name" value="CheY-like"/>
    <property type="match status" value="1"/>
</dbReference>
<dbReference type="SUPFAM" id="SSF46894">
    <property type="entry name" value="C-terminal effector domain of the bipartite response regulators"/>
    <property type="match status" value="1"/>
</dbReference>
<name>A0A562PCK9_9HYPH</name>
<organism evidence="7 8">
    <name type="scientific">Mesorhizobium tianshanense</name>
    <dbReference type="NCBI Taxonomy" id="39844"/>
    <lineage>
        <taxon>Bacteria</taxon>
        <taxon>Pseudomonadati</taxon>
        <taxon>Pseudomonadota</taxon>
        <taxon>Alphaproteobacteria</taxon>
        <taxon>Hyphomicrobiales</taxon>
        <taxon>Phyllobacteriaceae</taxon>
        <taxon>Mesorhizobium</taxon>
    </lineage>
</organism>
<dbReference type="InterPro" id="IPR000792">
    <property type="entry name" value="Tscrpt_reg_LuxR_C"/>
</dbReference>
<evidence type="ECO:0000256" key="4">
    <source>
        <dbReference type="PROSITE-ProRule" id="PRU00169"/>
    </source>
</evidence>
<dbReference type="SMART" id="SM00421">
    <property type="entry name" value="HTH_LUXR"/>
    <property type="match status" value="1"/>
</dbReference>
<protein>
    <submittedName>
        <fullName evidence="7">LuxR family two component transcriptional regulator</fullName>
    </submittedName>
</protein>
<dbReference type="PROSITE" id="PS50043">
    <property type="entry name" value="HTH_LUXR_2"/>
    <property type="match status" value="1"/>
</dbReference>
<dbReference type="AlphaFoldDB" id="A0A562PCK9"/>
<reference evidence="7 8" key="1">
    <citation type="journal article" date="2015" name="Stand. Genomic Sci.">
        <title>Genomic Encyclopedia of Bacterial and Archaeal Type Strains, Phase III: the genomes of soil and plant-associated and newly described type strains.</title>
        <authorList>
            <person name="Whitman W.B."/>
            <person name="Woyke T."/>
            <person name="Klenk H.P."/>
            <person name="Zhou Y."/>
            <person name="Lilburn T.G."/>
            <person name="Beck B.J."/>
            <person name="De Vos P."/>
            <person name="Vandamme P."/>
            <person name="Eisen J.A."/>
            <person name="Garrity G."/>
            <person name="Hugenholtz P."/>
            <person name="Kyrpides N.C."/>
        </authorList>
    </citation>
    <scope>NUCLEOTIDE SEQUENCE [LARGE SCALE GENOMIC DNA]</scope>
    <source>
        <strain evidence="7 8">CGMCC 1.2546</strain>
    </source>
</reference>
<dbReference type="CDD" id="cd06170">
    <property type="entry name" value="LuxR_C_like"/>
    <property type="match status" value="1"/>
</dbReference>
<dbReference type="PROSITE" id="PS50110">
    <property type="entry name" value="RESPONSE_REGULATORY"/>
    <property type="match status" value="1"/>
</dbReference>
<dbReference type="InterPro" id="IPR001789">
    <property type="entry name" value="Sig_transdc_resp-reg_receiver"/>
</dbReference>
<dbReference type="GO" id="GO:0006355">
    <property type="term" value="P:regulation of DNA-templated transcription"/>
    <property type="evidence" value="ECO:0007669"/>
    <property type="project" value="InterPro"/>
</dbReference>
<accession>A0A562PCK9</accession>
<evidence type="ECO:0000259" key="5">
    <source>
        <dbReference type="PROSITE" id="PS50043"/>
    </source>
</evidence>
<feature type="domain" description="HTH luxR-type" evidence="5">
    <location>
        <begin position="138"/>
        <end position="203"/>
    </location>
</feature>
<dbReference type="GO" id="GO:0003677">
    <property type="term" value="F:DNA binding"/>
    <property type="evidence" value="ECO:0007669"/>
    <property type="project" value="UniProtKB-KW"/>
</dbReference>
<evidence type="ECO:0000256" key="1">
    <source>
        <dbReference type="ARBA" id="ARBA00023015"/>
    </source>
</evidence>
<gene>
    <name evidence="7" type="ORF">IQ26_00598</name>
</gene>
<dbReference type="OrthoDB" id="9810375at2"/>
<keyword evidence="3" id="KW-0804">Transcription</keyword>
<evidence type="ECO:0000313" key="7">
    <source>
        <dbReference type="EMBL" id="TWI42225.1"/>
    </source>
</evidence>
<comment type="caution">
    <text evidence="7">The sequence shown here is derived from an EMBL/GenBank/DDBJ whole genome shotgun (WGS) entry which is preliminary data.</text>
</comment>
<sequence length="215" mass="23462">MSTLVVADPRGVYLAGLEWVLRGAGHSIVADCHRAIDVLPHVERHRPDIAIIGLDIADRQIATLSFRLRASNSALGIIFILQPKSEFDVNEIRALDADGLLLDGVSHGYLIECVSAVGAGRKWIDHDILQQLVMPSALHYSARTLTGREAEVASLVARGFRNKSIANQLHVSEGTVKMHVHHVFEKLHLGSRTELAWATFGEAADHPGTRHKGGL</sequence>
<evidence type="ECO:0000256" key="3">
    <source>
        <dbReference type="ARBA" id="ARBA00023163"/>
    </source>
</evidence>
<keyword evidence="1" id="KW-0805">Transcription regulation</keyword>
<evidence type="ECO:0000259" key="6">
    <source>
        <dbReference type="PROSITE" id="PS50110"/>
    </source>
</evidence>
<dbReference type="PANTHER" id="PTHR44688">
    <property type="entry name" value="DNA-BINDING TRANSCRIPTIONAL ACTIVATOR DEVR_DOSR"/>
    <property type="match status" value="1"/>
</dbReference>
<keyword evidence="2" id="KW-0238">DNA-binding</keyword>
<proteinExistence type="predicted"/>
<dbReference type="RefSeq" id="WP_145713079.1">
    <property type="nucleotide sequence ID" value="NZ_BSPF01000125.1"/>
</dbReference>
<evidence type="ECO:0000313" key="8">
    <source>
        <dbReference type="Proteomes" id="UP000317122"/>
    </source>
</evidence>
<evidence type="ECO:0000256" key="2">
    <source>
        <dbReference type="ARBA" id="ARBA00023125"/>
    </source>
</evidence>
<dbReference type="InterPro" id="IPR016032">
    <property type="entry name" value="Sig_transdc_resp-reg_C-effctor"/>
</dbReference>
<feature type="domain" description="Response regulatory" evidence="6">
    <location>
        <begin position="3"/>
        <end position="118"/>
    </location>
</feature>
<dbReference type="PROSITE" id="PS00622">
    <property type="entry name" value="HTH_LUXR_1"/>
    <property type="match status" value="1"/>
</dbReference>
<comment type="caution">
    <text evidence="4">Lacks conserved residue(s) required for the propagation of feature annotation.</text>
</comment>
<dbReference type="Pfam" id="PF00196">
    <property type="entry name" value="GerE"/>
    <property type="match status" value="1"/>
</dbReference>
<dbReference type="EMBL" id="VLKT01000003">
    <property type="protein sequence ID" value="TWI42225.1"/>
    <property type="molecule type" value="Genomic_DNA"/>
</dbReference>
<keyword evidence="8" id="KW-1185">Reference proteome</keyword>